<dbReference type="EMBL" id="ML994022">
    <property type="protein sequence ID" value="KAF2200452.1"/>
    <property type="molecule type" value="Genomic_DNA"/>
</dbReference>
<sequence>MEVSKKDEGVETFSCSGLIQPGGGGWWWKRGVEDNQRYELGLEMLRGLWPGGVVMDTISISTRQLRTGGFMTMRRYWEAKVGGTANSDVRW</sequence>
<reference evidence="1" key="1">
    <citation type="journal article" date="2020" name="Stud. Mycol.">
        <title>101 Dothideomycetes genomes: a test case for predicting lifestyles and emergence of pathogens.</title>
        <authorList>
            <person name="Haridas S."/>
            <person name="Albert R."/>
            <person name="Binder M."/>
            <person name="Bloem J."/>
            <person name="Labutti K."/>
            <person name="Salamov A."/>
            <person name="Andreopoulos B."/>
            <person name="Baker S."/>
            <person name="Barry K."/>
            <person name="Bills G."/>
            <person name="Bluhm B."/>
            <person name="Cannon C."/>
            <person name="Castanera R."/>
            <person name="Culley D."/>
            <person name="Daum C."/>
            <person name="Ezra D."/>
            <person name="Gonzalez J."/>
            <person name="Henrissat B."/>
            <person name="Kuo A."/>
            <person name="Liang C."/>
            <person name="Lipzen A."/>
            <person name="Lutzoni F."/>
            <person name="Magnuson J."/>
            <person name="Mondo S."/>
            <person name="Nolan M."/>
            <person name="Ohm R."/>
            <person name="Pangilinan J."/>
            <person name="Park H.-J."/>
            <person name="Ramirez L."/>
            <person name="Alfaro M."/>
            <person name="Sun H."/>
            <person name="Tritt A."/>
            <person name="Yoshinaga Y."/>
            <person name="Zwiers L.-H."/>
            <person name="Turgeon B."/>
            <person name="Goodwin S."/>
            <person name="Spatafora J."/>
            <person name="Crous P."/>
            <person name="Grigoriev I."/>
        </authorList>
    </citation>
    <scope>NUCLEOTIDE SEQUENCE</scope>
    <source>
        <strain evidence="1">ATCC 74209</strain>
    </source>
</reference>
<dbReference type="AlphaFoldDB" id="A0A9P4MRZ5"/>
<accession>A0A9P4MRZ5</accession>
<protein>
    <submittedName>
        <fullName evidence="1">Uncharacterized protein</fullName>
    </submittedName>
</protein>
<keyword evidence="2" id="KW-1185">Reference proteome</keyword>
<evidence type="ECO:0000313" key="2">
    <source>
        <dbReference type="Proteomes" id="UP000799536"/>
    </source>
</evidence>
<dbReference type="Proteomes" id="UP000799536">
    <property type="component" value="Unassembled WGS sequence"/>
</dbReference>
<gene>
    <name evidence="1" type="ORF">GQ43DRAFT_73366</name>
</gene>
<organism evidence="1 2">
    <name type="scientific">Delitschia confertaspora ATCC 74209</name>
    <dbReference type="NCBI Taxonomy" id="1513339"/>
    <lineage>
        <taxon>Eukaryota</taxon>
        <taxon>Fungi</taxon>
        <taxon>Dikarya</taxon>
        <taxon>Ascomycota</taxon>
        <taxon>Pezizomycotina</taxon>
        <taxon>Dothideomycetes</taxon>
        <taxon>Pleosporomycetidae</taxon>
        <taxon>Pleosporales</taxon>
        <taxon>Delitschiaceae</taxon>
        <taxon>Delitschia</taxon>
    </lineage>
</organism>
<name>A0A9P4MRZ5_9PLEO</name>
<proteinExistence type="predicted"/>
<evidence type="ECO:0000313" key="1">
    <source>
        <dbReference type="EMBL" id="KAF2200452.1"/>
    </source>
</evidence>
<comment type="caution">
    <text evidence="1">The sequence shown here is derived from an EMBL/GenBank/DDBJ whole genome shotgun (WGS) entry which is preliminary data.</text>
</comment>